<comment type="caution">
    <text evidence="2">The sequence shown here is derived from an EMBL/GenBank/DDBJ whole genome shotgun (WGS) entry which is preliminary data.</text>
</comment>
<gene>
    <name evidence="2" type="ORF">HMPREF9555_00068</name>
</gene>
<dbReference type="PANTHER" id="PTHR39341:SF1">
    <property type="entry name" value="DUF1858 DOMAIN-CONTAINING PROTEIN"/>
    <property type="match status" value="1"/>
</dbReference>
<proteinExistence type="predicted"/>
<dbReference type="NCBIfam" id="TIGR03980">
    <property type="entry name" value="prismane_assoc"/>
    <property type="match status" value="1"/>
</dbReference>
<dbReference type="Proteomes" id="UP000004633">
    <property type="component" value="Unassembled WGS sequence"/>
</dbReference>
<keyword evidence="3" id="KW-1185">Reference proteome</keyword>
<evidence type="ECO:0000313" key="3">
    <source>
        <dbReference type="Proteomes" id="UP000004633"/>
    </source>
</evidence>
<dbReference type="STRING" id="749551.HMPREF9555_00068"/>
<dbReference type="Gene3D" id="1.10.3910.10">
    <property type="entry name" value="SP0561-like"/>
    <property type="match status" value="1"/>
</dbReference>
<accession>E7MZC8</accession>
<dbReference type="PANTHER" id="PTHR39341">
    <property type="entry name" value="BSL7085 PROTEIN"/>
    <property type="match status" value="1"/>
</dbReference>
<sequence>MFPIQEVYIMAITKDMSIIDIVQQYPDTVDILMNAGMGCLGCAAAHFENIEQGAMAHGIDIDALIDALNESIGEPAAAAQ</sequence>
<feature type="domain" description="DUF1858" evidence="1">
    <location>
        <begin position="12"/>
        <end position="65"/>
    </location>
</feature>
<dbReference type="SUPFAM" id="SSF140683">
    <property type="entry name" value="SP0561-like"/>
    <property type="match status" value="1"/>
</dbReference>
<dbReference type="EMBL" id="AECV01000001">
    <property type="protein sequence ID" value="EFW30442.1"/>
    <property type="molecule type" value="Genomic_DNA"/>
</dbReference>
<evidence type="ECO:0000313" key="2">
    <source>
        <dbReference type="EMBL" id="EFW30442.1"/>
    </source>
</evidence>
<evidence type="ECO:0000259" key="1">
    <source>
        <dbReference type="Pfam" id="PF08984"/>
    </source>
</evidence>
<dbReference type="Pfam" id="PF08984">
    <property type="entry name" value="DUF1858"/>
    <property type="match status" value="1"/>
</dbReference>
<dbReference type="InterPro" id="IPR038062">
    <property type="entry name" value="ScdA-like_N_sf"/>
</dbReference>
<name>E7MZC8_9FIRM</name>
<dbReference type="AlphaFoldDB" id="E7MZC8"/>
<dbReference type="InterPro" id="IPR015077">
    <property type="entry name" value="DUF1858"/>
</dbReference>
<reference evidence="2 3" key="1">
    <citation type="submission" date="2010-08" db="EMBL/GenBank/DDBJ databases">
        <authorList>
            <person name="Weinstock G."/>
            <person name="Sodergren E."/>
            <person name="Clifton S."/>
            <person name="Fulton L."/>
            <person name="Fulton B."/>
            <person name="Courtney L."/>
            <person name="Fronick C."/>
            <person name="Harrison M."/>
            <person name="Strong C."/>
            <person name="Farmer C."/>
            <person name="Delahaunty K."/>
            <person name="Markovic C."/>
            <person name="Hall O."/>
            <person name="Minx P."/>
            <person name="Tomlinson C."/>
            <person name="Mitreva M."/>
            <person name="Hou S."/>
            <person name="Chen J."/>
            <person name="Wollam A."/>
            <person name="Pepin K.H."/>
            <person name="Johnson M."/>
            <person name="Bhonagiri V."/>
            <person name="Zhang X."/>
            <person name="Suruliraj S."/>
            <person name="Warren W."/>
            <person name="Chinwalla A."/>
            <person name="Mardis E.R."/>
            <person name="Wilson R.K."/>
        </authorList>
    </citation>
    <scope>NUCLEOTIDE SEQUENCE [LARGE SCALE GENOMIC DNA]</scope>
    <source>
        <strain evidence="2 3">F0399</strain>
    </source>
</reference>
<dbReference type="InterPro" id="IPR023883">
    <property type="entry name" value="CHP03980_redox-disulphide"/>
</dbReference>
<protein>
    <submittedName>
        <fullName evidence="2">Hydrid cluster protein-associated redox disulfide domain protein</fullName>
    </submittedName>
</protein>
<dbReference type="HOGENOM" id="CLU_180540_0_0_9"/>
<organism evidence="2 3">
    <name type="scientific">Selenomonas artemidis F0399</name>
    <dbReference type="NCBI Taxonomy" id="749551"/>
    <lineage>
        <taxon>Bacteria</taxon>
        <taxon>Bacillati</taxon>
        <taxon>Bacillota</taxon>
        <taxon>Negativicutes</taxon>
        <taxon>Selenomonadales</taxon>
        <taxon>Selenomonadaceae</taxon>
        <taxon>Selenomonas</taxon>
    </lineage>
</organism>